<dbReference type="EMBL" id="GBRH01161654">
    <property type="protein sequence ID" value="JAE36242.1"/>
    <property type="molecule type" value="Transcribed_RNA"/>
</dbReference>
<dbReference type="AlphaFoldDB" id="A0A0A9HHL4"/>
<organism evidence="1">
    <name type="scientific">Arundo donax</name>
    <name type="common">Giant reed</name>
    <name type="synonym">Donax arundinaceus</name>
    <dbReference type="NCBI Taxonomy" id="35708"/>
    <lineage>
        <taxon>Eukaryota</taxon>
        <taxon>Viridiplantae</taxon>
        <taxon>Streptophyta</taxon>
        <taxon>Embryophyta</taxon>
        <taxon>Tracheophyta</taxon>
        <taxon>Spermatophyta</taxon>
        <taxon>Magnoliopsida</taxon>
        <taxon>Liliopsida</taxon>
        <taxon>Poales</taxon>
        <taxon>Poaceae</taxon>
        <taxon>PACMAD clade</taxon>
        <taxon>Arundinoideae</taxon>
        <taxon>Arundineae</taxon>
        <taxon>Arundo</taxon>
    </lineage>
</organism>
<reference evidence="1" key="1">
    <citation type="submission" date="2014-09" db="EMBL/GenBank/DDBJ databases">
        <authorList>
            <person name="Magalhaes I.L.F."/>
            <person name="Oliveira U."/>
            <person name="Santos F.R."/>
            <person name="Vidigal T.H.D.A."/>
            <person name="Brescovit A.D."/>
            <person name="Santos A.J."/>
        </authorList>
    </citation>
    <scope>NUCLEOTIDE SEQUENCE</scope>
    <source>
        <tissue evidence="1">Shoot tissue taken approximately 20 cm above the soil surface</tissue>
    </source>
</reference>
<accession>A0A0A9HHL4</accession>
<sequence>MPACCMKPCVLFSIKGPA</sequence>
<protein>
    <submittedName>
        <fullName evidence="1">Uncharacterized protein</fullName>
    </submittedName>
</protein>
<proteinExistence type="predicted"/>
<evidence type="ECO:0000313" key="1">
    <source>
        <dbReference type="EMBL" id="JAE36242.1"/>
    </source>
</evidence>
<name>A0A0A9HHL4_ARUDO</name>
<reference evidence="1" key="2">
    <citation type="journal article" date="2015" name="Data Brief">
        <title>Shoot transcriptome of the giant reed, Arundo donax.</title>
        <authorList>
            <person name="Barrero R.A."/>
            <person name="Guerrero F.D."/>
            <person name="Moolhuijzen P."/>
            <person name="Goolsby J.A."/>
            <person name="Tidwell J."/>
            <person name="Bellgard S.E."/>
            <person name="Bellgard M.I."/>
        </authorList>
    </citation>
    <scope>NUCLEOTIDE SEQUENCE</scope>
    <source>
        <tissue evidence="1">Shoot tissue taken approximately 20 cm above the soil surface</tissue>
    </source>
</reference>